<evidence type="ECO:0000313" key="2">
    <source>
        <dbReference type="Proteomes" id="UP000011083"/>
    </source>
</evidence>
<proteinExistence type="predicted"/>
<reference evidence="1 2" key="1">
    <citation type="journal article" date="2013" name="Genome Biol.">
        <title>Genome of Acanthamoeba castellanii highlights extensive lateral gene transfer and early evolution of tyrosine kinase signaling.</title>
        <authorList>
            <person name="Clarke M."/>
            <person name="Lohan A.J."/>
            <person name="Liu B."/>
            <person name="Lagkouvardos I."/>
            <person name="Roy S."/>
            <person name="Zafar N."/>
            <person name="Bertelli C."/>
            <person name="Schilde C."/>
            <person name="Kianianmomeni A."/>
            <person name="Burglin T.R."/>
            <person name="Frech C."/>
            <person name="Turcotte B."/>
            <person name="Kopec K.O."/>
            <person name="Synnott J.M."/>
            <person name="Choo C."/>
            <person name="Paponov I."/>
            <person name="Finkler A."/>
            <person name="Soon Heng Tan C."/>
            <person name="Hutchins A.P."/>
            <person name="Weinmeier T."/>
            <person name="Rattei T."/>
            <person name="Chu J.S."/>
            <person name="Gimenez G."/>
            <person name="Irimia M."/>
            <person name="Rigden D.J."/>
            <person name="Fitzpatrick D.A."/>
            <person name="Lorenzo-Morales J."/>
            <person name="Bateman A."/>
            <person name="Chiu C.H."/>
            <person name="Tang P."/>
            <person name="Hegemann P."/>
            <person name="Fromm H."/>
            <person name="Raoult D."/>
            <person name="Greub G."/>
            <person name="Miranda-Saavedra D."/>
            <person name="Chen N."/>
            <person name="Nash P."/>
            <person name="Ginger M.L."/>
            <person name="Horn M."/>
            <person name="Schaap P."/>
            <person name="Caler L."/>
            <person name="Loftus B."/>
        </authorList>
    </citation>
    <scope>NUCLEOTIDE SEQUENCE [LARGE SCALE GENOMIC DNA]</scope>
    <source>
        <strain evidence="1 2">Neff</strain>
    </source>
</reference>
<dbReference type="Proteomes" id="UP000011083">
    <property type="component" value="Unassembled WGS sequence"/>
</dbReference>
<organism evidence="1 2">
    <name type="scientific">Acanthamoeba castellanii (strain ATCC 30010 / Neff)</name>
    <dbReference type="NCBI Taxonomy" id="1257118"/>
    <lineage>
        <taxon>Eukaryota</taxon>
        <taxon>Amoebozoa</taxon>
        <taxon>Discosea</taxon>
        <taxon>Longamoebia</taxon>
        <taxon>Centramoebida</taxon>
        <taxon>Acanthamoebidae</taxon>
        <taxon>Acanthamoeba</taxon>
    </lineage>
</organism>
<dbReference type="VEuPathDB" id="AmoebaDB:ACA1_181390"/>
<accession>L8H7X9</accession>
<dbReference type="EMBL" id="KB007904">
    <property type="protein sequence ID" value="ELR21260.1"/>
    <property type="molecule type" value="Genomic_DNA"/>
</dbReference>
<keyword evidence="2" id="KW-1185">Reference proteome</keyword>
<dbReference type="RefSeq" id="XP_004345804.1">
    <property type="nucleotide sequence ID" value="XM_004345754.1"/>
</dbReference>
<dbReference type="GeneID" id="14922147"/>
<protein>
    <submittedName>
        <fullName evidence="1">Uncharacterized protein</fullName>
    </submittedName>
</protein>
<dbReference type="KEGG" id="acan:ACA1_181390"/>
<dbReference type="AlphaFoldDB" id="L8H7X9"/>
<gene>
    <name evidence="1" type="ORF">ACA1_181390</name>
</gene>
<name>L8H7X9_ACACF</name>
<evidence type="ECO:0000313" key="1">
    <source>
        <dbReference type="EMBL" id="ELR21260.1"/>
    </source>
</evidence>
<sequence length="62" mass="7319">MALTKEEQSLKFDLRQNMDMKMFFLYLSRIKTIKSLWKGLNSSAQQLKRRADEVDAARHDDA</sequence>